<dbReference type="OrthoDB" id="10044505at2759"/>
<organism evidence="2 3">
    <name type="scientific">Eumeta variegata</name>
    <name type="common">Bagworm moth</name>
    <name type="synonym">Eumeta japonica</name>
    <dbReference type="NCBI Taxonomy" id="151549"/>
    <lineage>
        <taxon>Eukaryota</taxon>
        <taxon>Metazoa</taxon>
        <taxon>Ecdysozoa</taxon>
        <taxon>Arthropoda</taxon>
        <taxon>Hexapoda</taxon>
        <taxon>Insecta</taxon>
        <taxon>Pterygota</taxon>
        <taxon>Neoptera</taxon>
        <taxon>Endopterygota</taxon>
        <taxon>Lepidoptera</taxon>
        <taxon>Glossata</taxon>
        <taxon>Ditrysia</taxon>
        <taxon>Tineoidea</taxon>
        <taxon>Psychidae</taxon>
        <taxon>Oiketicinae</taxon>
        <taxon>Eumeta</taxon>
    </lineage>
</organism>
<protein>
    <submittedName>
        <fullName evidence="2">Uncharacterized protein</fullName>
    </submittedName>
</protein>
<evidence type="ECO:0000313" key="3">
    <source>
        <dbReference type="Proteomes" id="UP000299102"/>
    </source>
</evidence>
<sequence length="169" mass="18200">MWSGEPSSVILVWPATFSQALPRFDSTRLTMAVRIATTAVAHVGGSEGFAIGCRSRHNFPRSIGRRLLPYKAMNLFPGRVLGRCRVQPEPIARLLTHRPCMRTISNSYSLSAWAAGASVASTERGQAKCDRSSSSGGGGPPAPGPRANTGFATTDTGAYTHKYIMRFKD</sequence>
<accession>A0A4C1XBI3</accession>
<proteinExistence type="predicted"/>
<dbReference type="Proteomes" id="UP000299102">
    <property type="component" value="Unassembled WGS sequence"/>
</dbReference>
<dbReference type="AlphaFoldDB" id="A0A4C1XBI3"/>
<keyword evidence="3" id="KW-1185">Reference proteome</keyword>
<gene>
    <name evidence="2" type="ORF">EVAR_39824_1</name>
</gene>
<evidence type="ECO:0000256" key="1">
    <source>
        <dbReference type="SAM" id="MobiDB-lite"/>
    </source>
</evidence>
<feature type="region of interest" description="Disordered" evidence="1">
    <location>
        <begin position="124"/>
        <end position="153"/>
    </location>
</feature>
<dbReference type="EMBL" id="BGZK01000767">
    <property type="protein sequence ID" value="GBP59667.1"/>
    <property type="molecule type" value="Genomic_DNA"/>
</dbReference>
<reference evidence="2 3" key="1">
    <citation type="journal article" date="2019" name="Commun. Biol.">
        <title>The bagworm genome reveals a unique fibroin gene that provides high tensile strength.</title>
        <authorList>
            <person name="Kono N."/>
            <person name="Nakamura H."/>
            <person name="Ohtoshi R."/>
            <person name="Tomita M."/>
            <person name="Numata K."/>
            <person name="Arakawa K."/>
        </authorList>
    </citation>
    <scope>NUCLEOTIDE SEQUENCE [LARGE SCALE GENOMIC DNA]</scope>
</reference>
<evidence type="ECO:0000313" key="2">
    <source>
        <dbReference type="EMBL" id="GBP59667.1"/>
    </source>
</evidence>
<comment type="caution">
    <text evidence="2">The sequence shown here is derived from an EMBL/GenBank/DDBJ whole genome shotgun (WGS) entry which is preliminary data.</text>
</comment>
<name>A0A4C1XBI3_EUMVA</name>